<feature type="domain" description="N6 adenine-specific DNA methyltransferase N-terminal" evidence="8">
    <location>
        <begin position="10"/>
        <end position="124"/>
    </location>
</feature>
<dbReference type="InterPro" id="IPR029063">
    <property type="entry name" value="SAM-dependent_MTases_sf"/>
</dbReference>
<evidence type="ECO:0000256" key="5">
    <source>
        <dbReference type="ARBA" id="ARBA00022747"/>
    </source>
</evidence>
<dbReference type="GO" id="GO:0009007">
    <property type="term" value="F:site-specific DNA-methyltransferase (adenine-specific) activity"/>
    <property type="evidence" value="ECO:0007669"/>
    <property type="project" value="UniProtKB-EC"/>
</dbReference>
<organism evidence="9 10">
    <name type="scientific">Methanobrevibacter arboriphilus</name>
    <dbReference type="NCBI Taxonomy" id="39441"/>
    <lineage>
        <taxon>Archaea</taxon>
        <taxon>Methanobacteriati</taxon>
        <taxon>Methanobacteriota</taxon>
        <taxon>Methanomada group</taxon>
        <taxon>Methanobacteria</taxon>
        <taxon>Methanobacteriales</taxon>
        <taxon>Methanobacteriaceae</taxon>
        <taxon>Methanobrevibacter</taxon>
    </lineage>
</organism>
<evidence type="ECO:0000259" key="7">
    <source>
        <dbReference type="Pfam" id="PF02384"/>
    </source>
</evidence>
<dbReference type="EC" id="2.1.1.72" evidence="1"/>
<feature type="domain" description="DNA methylase adenine-specific" evidence="7">
    <location>
        <begin position="165"/>
        <end position="431"/>
    </location>
</feature>
<dbReference type="InterPro" id="IPR022749">
    <property type="entry name" value="D12N6_MeTrfase_N"/>
</dbReference>
<keyword evidence="5" id="KW-0680">Restriction system</keyword>
<comment type="caution">
    <text evidence="9">The sequence shown here is derived from an EMBL/GenBank/DDBJ whole genome shotgun (WGS) entry which is preliminary data.</text>
</comment>
<evidence type="ECO:0000256" key="6">
    <source>
        <dbReference type="ARBA" id="ARBA00047942"/>
    </source>
</evidence>
<dbReference type="GO" id="GO:0003677">
    <property type="term" value="F:DNA binding"/>
    <property type="evidence" value="ECO:0007669"/>
    <property type="project" value="InterPro"/>
</dbReference>
<evidence type="ECO:0000256" key="3">
    <source>
        <dbReference type="ARBA" id="ARBA00022679"/>
    </source>
</evidence>
<dbReference type="Gene3D" id="3.40.50.150">
    <property type="entry name" value="Vaccinia Virus protein VP39"/>
    <property type="match status" value="1"/>
</dbReference>
<dbReference type="InterPro" id="IPR003356">
    <property type="entry name" value="DNA_methylase_A-5"/>
</dbReference>
<evidence type="ECO:0000256" key="4">
    <source>
        <dbReference type="ARBA" id="ARBA00022691"/>
    </source>
</evidence>
<evidence type="ECO:0000256" key="1">
    <source>
        <dbReference type="ARBA" id="ARBA00011900"/>
    </source>
</evidence>
<dbReference type="RefSeq" id="WP_278521982.1">
    <property type="nucleotide sequence ID" value="NZ_JADIIN010000020.1"/>
</dbReference>
<dbReference type="AlphaFoldDB" id="A0A843ALP0"/>
<accession>A0A843ALP0</accession>
<keyword evidence="4" id="KW-0949">S-adenosyl-L-methionine</keyword>
<evidence type="ECO:0000256" key="2">
    <source>
        <dbReference type="ARBA" id="ARBA00022603"/>
    </source>
</evidence>
<name>A0A843ALP0_METAZ</name>
<comment type="catalytic activity">
    <reaction evidence="6">
        <text>a 2'-deoxyadenosine in DNA + S-adenosyl-L-methionine = an N(6)-methyl-2'-deoxyadenosine in DNA + S-adenosyl-L-homocysteine + H(+)</text>
        <dbReference type="Rhea" id="RHEA:15197"/>
        <dbReference type="Rhea" id="RHEA-COMP:12418"/>
        <dbReference type="Rhea" id="RHEA-COMP:12419"/>
        <dbReference type="ChEBI" id="CHEBI:15378"/>
        <dbReference type="ChEBI" id="CHEBI:57856"/>
        <dbReference type="ChEBI" id="CHEBI:59789"/>
        <dbReference type="ChEBI" id="CHEBI:90615"/>
        <dbReference type="ChEBI" id="CHEBI:90616"/>
        <dbReference type="EC" id="2.1.1.72"/>
    </reaction>
</comment>
<dbReference type="GO" id="GO:0032259">
    <property type="term" value="P:methylation"/>
    <property type="evidence" value="ECO:0007669"/>
    <property type="project" value="UniProtKB-KW"/>
</dbReference>
<dbReference type="EMBL" id="JADIIN010000020">
    <property type="protein sequence ID" value="MBF4468249.1"/>
    <property type="molecule type" value="Genomic_DNA"/>
</dbReference>
<evidence type="ECO:0000313" key="10">
    <source>
        <dbReference type="Proteomes" id="UP000658733"/>
    </source>
</evidence>
<dbReference type="Pfam" id="PF12161">
    <property type="entry name" value="HsdM_N"/>
    <property type="match status" value="1"/>
</dbReference>
<dbReference type="PANTHER" id="PTHR42933">
    <property type="entry name" value="SLR6095 PROTEIN"/>
    <property type="match status" value="1"/>
</dbReference>
<dbReference type="SUPFAM" id="SSF53335">
    <property type="entry name" value="S-adenosyl-L-methionine-dependent methyltransferases"/>
    <property type="match status" value="1"/>
</dbReference>
<dbReference type="InterPro" id="IPR051537">
    <property type="entry name" value="DNA_Adenine_Mtase"/>
</dbReference>
<dbReference type="PANTHER" id="PTHR42933:SF3">
    <property type="entry name" value="TYPE I RESTRICTION ENZYME MJAVIII METHYLASE SUBUNIT"/>
    <property type="match status" value="1"/>
</dbReference>
<keyword evidence="2 9" id="KW-0489">Methyltransferase</keyword>
<dbReference type="Pfam" id="PF02384">
    <property type="entry name" value="N6_Mtase"/>
    <property type="match status" value="1"/>
</dbReference>
<dbReference type="GO" id="GO:0008170">
    <property type="term" value="F:N-methyltransferase activity"/>
    <property type="evidence" value="ECO:0007669"/>
    <property type="project" value="InterPro"/>
</dbReference>
<dbReference type="GO" id="GO:0009307">
    <property type="term" value="P:DNA restriction-modification system"/>
    <property type="evidence" value="ECO:0007669"/>
    <property type="project" value="UniProtKB-KW"/>
</dbReference>
<evidence type="ECO:0000313" key="9">
    <source>
        <dbReference type="EMBL" id="MBF4468249.1"/>
    </source>
</evidence>
<gene>
    <name evidence="9" type="ORF">ISP01_02480</name>
</gene>
<reference evidence="9" key="1">
    <citation type="submission" date="2020-10" db="EMBL/GenBank/DDBJ databases">
        <title>Dehalococcoides mccartyi of a TCE/Cr reducing biochatode.</title>
        <authorList>
            <person name="Matturro B."/>
        </authorList>
    </citation>
    <scope>NUCLEOTIDE SEQUENCE</scope>
    <source>
        <strain evidence="9">Bin4</strain>
    </source>
</reference>
<dbReference type="Proteomes" id="UP000658733">
    <property type="component" value="Unassembled WGS sequence"/>
</dbReference>
<evidence type="ECO:0000259" key="8">
    <source>
        <dbReference type="Pfam" id="PF12161"/>
    </source>
</evidence>
<proteinExistence type="predicted"/>
<protein>
    <recommendedName>
        <fullName evidence="1">site-specific DNA-methyltransferase (adenine-specific)</fullName>
        <ecNumber evidence="1">2.1.1.72</ecNumber>
    </recommendedName>
</protein>
<keyword evidence="3" id="KW-0808">Transferase</keyword>
<sequence length="785" mass="92102">MNKFPDRLLFIKGLMEILEGSFNEGEYSKIIIPFIIMKKLESLLKFSKRDIIEKYTEYKYMDDLNVLNHFAIDEKGEPLGFYNFSSYELNTLIKSPNDLEKNLCDYIDSFSSNIKEILDILDIKEILNSLSNSNILIHFLNELSNVKMDLHFELMTPKEFELIIEELILNFSKDPLMMGKYFIPSDVIELSVRLLFHIDEFNIHDKNLIKTIFDPIVSSGKSIDACYDFVLDENRSADIVSYGQEANKILYSLSKINLLLRKNDSKNIKGFKNFLSEDLFKDQQFDFIISNFSSIIDRSEQILLLQKIISKMKNNEKSRFVIITDEDPLIKGNKGSIENKIRQSIIDNDYLETIISLPENIFYDTIKPYVWILTNEKLEHRKKKVQFIKGSNEFVEMKDNVLKKTHGISKSKTKKILELYGSKTNSNLVSFINNSDINHDNLSFEDLTFEIKSSSDKLNKDISVKTEVKTKIKSSKNNKISKNSTEFNQKEFEKWIETLPFPLASILYAYDIESNYDRKIKYLLHFFEAISEFNFNLIISAVSSDLKFYNSYFSKCRASYNKKFSRWFFKPTFGNWNNFGSCFAKSIRTILENNNNKPKLLELFGNPNESFVKMVSSRKFYNLLFKIAEFRNRWEGHGPIVDKKEQLKRLKILKKALTILQSIISDNYKNFNLIAPIKSRYSEGIYYSSVKRLMTTRPPFKSIDIKTNIPLDINKKYLVYKDNSIAIELLPLFDIIESPQKEQEACYFYNVTEKDKVQYVSYHFNKEAIINFEKNKLEKVFNIIK</sequence>